<dbReference type="Gene3D" id="3.30.70.330">
    <property type="match status" value="1"/>
</dbReference>
<dbReference type="InterPro" id="IPR000504">
    <property type="entry name" value="RRM_dom"/>
</dbReference>
<feature type="domain" description="RRM" evidence="3">
    <location>
        <begin position="22"/>
        <end position="99"/>
    </location>
</feature>
<keyword evidence="1 2" id="KW-0694">RNA-binding</keyword>
<dbReference type="EMBL" id="KK198761">
    <property type="protein sequence ID" value="KCW56472.1"/>
    <property type="molecule type" value="Genomic_DNA"/>
</dbReference>
<evidence type="ECO:0000256" key="2">
    <source>
        <dbReference type="PROSITE-ProRule" id="PRU00176"/>
    </source>
</evidence>
<dbReference type="GO" id="GO:0003723">
    <property type="term" value="F:RNA binding"/>
    <property type="evidence" value="ECO:0007669"/>
    <property type="project" value="UniProtKB-UniRule"/>
</dbReference>
<dbReference type="PROSITE" id="PS50102">
    <property type="entry name" value="RRM"/>
    <property type="match status" value="1"/>
</dbReference>
<accession>A0A059ARA0</accession>
<dbReference type="CDD" id="cd12384">
    <property type="entry name" value="RRM_RBM24_RBM38_like"/>
    <property type="match status" value="1"/>
</dbReference>
<proteinExistence type="predicted"/>
<evidence type="ECO:0000256" key="1">
    <source>
        <dbReference type="ARBA" id="ARBA00022884"/>
    </source>
</evidence>
<gene>
    <name evidence="4" type="ORF">EUGRSUZ_I02201</name>
</gene>
<name>A0A059ARA0_EUCGR</name>
<evidence type="ECO:0000313" key="4">
    <source>
        <dbReference type="EMBL" id="KCW56472.1"/>
    </source>
</evidence>
<protein>
    <recommendedName>
        <fullName evidence="3">RRM domain-containing protein</fullName>
    </recommendedName>
</protein>
<dbReference type="SMART" id="SM00360">
    <property type="entry name" value="RRM"/>
    <property type="match status" value="1"/>
</dbReference>
<organism evidence="4">
    <name type="scientific">Eucalyptus grandis</name>
    <name type="common">Flooded gum</name>
    <dbReference type="NCBI Taxonomy" id="71139"/>
    <lineage>
        <taxon>Eukaryota</taxon>
        <taxon>Viridiplantae</taxon>
        <taxon>Streptophyta</taxon>
        <taxon>Embryophyta</taxon>
        <taxon>Tracheophyta</taxon>
        <taxon>Spermatophyta</taxon>
        <taxon>Magnoliopsida</taxon>
        <taxon>eudicotyledons</taxon>
        <taxon>Gunneridae</taxon>
        <taxon>Pentapetalae</taxon>
        <taxon>rosids</taxon>
        <taxon>malvids</taxon>
        <taxon>Myrtales</taxon>
        <taxon>Myrtaceae</taxon>
        <taxon>Myrtoideae</taxon>
        <taxon>Eucalypteae</taxon>
        <taxon>Eucalyptus</taxon>
    </lineage>
</organism>
<dbReference type="Pfam" id="PF00076">
    <property type="entry name" value="RRM_1"/>
    <property type="match status" value="1"/>
</dbReference>
<dbReference type="SUPFAM" id="SSF54928">
    <property type="entry name" value="RNA-binding domain, RBD"/>
    <property type="match status" value="1"/>
</dbReference>
<dbReference type="InterPro" id="IPR012677">
    <property type="entry name" value="Nucleotide-bd_a/b_plait_sf"/>
</dbReference>
<reference evidence="4" key="1">
    <citation type="submission" date="2013-07" db="EMBL/GenBank/DDBJ databases">
        <title>The genome of Eucalyptus grandis.</title>
        <authorList>
            <person name="Schmutz J."/>
            <person name="Hayes R."/>
            <person name="Myburg A."/>
            <person name="Tuskan G."/>
            <person name="Grattapaglia D."/>
            <person name="Rokhsar D.S."/>
        </authorList>
    </citation>
    <scope>NUCLEOTIDE SEQUENCE</scope>
    <source>
        <tissue evidence="4">Leaf extractions</tissue>
    </source>
</reference>
<evidence type="ECO:0000259" key="3">
    <source>
        <dbReference type="PROSITE" id="PS50102"/>
    </source>
</evidence>
<dbReference type="AlphaFoldDB" id="A0A059ARA0"/>
<dbReference type="PANTHER" id="PTHR11176:SF57">
    <property type="entry name" value="PROTEIN BOULE"/>
    <property type="match status" value="1"/>
</dbReference>
<dbReference type="InterPro" id="IPR035979">
    <property type="entry name" value="RBD_domain_sf"/>
</dbReference>
<dbReference type="PANTHER" id="PTHR11176">
    <property type="entry name" value="BOULE-RELATED"/>
    <property type="match status" value="1"/>
</dbReference>
<dbReference type="Gramene" id="KCW56472">
    <property type="protein sequence ID" value="KCW56472"/>
    <property type="gene ID" value="EUGRSUZ_I02201"/>
</dbReference>
<sequence>MAYHQPVPTSPFAGVVGDTTYTKVFVGGLAWETQNDTLRRYFEQFGDIVEAVVITDKNTGRSKGYGFVTFHDPESARRACENPSPVIDGRRANCNLAALGRLRPPVSFGRMRPVVPLIGSVQTPRSTYVGSPSYQQPSTYGYQPGFVYPPYGYTTYTPEFYPQIYGVPGTAGAGLYSYGQVGHPPSSSYGYVSPQSYGMPNQHVVQFAGPNVNGATAAIPALQAPYPAGMAAPAPGQAQIIVTAHSPQFTSGSDQTAG</sequence>